<dbReference type="EMBL" id="JBDIME010000017">
    <property type="protein sequence ID" value="MEN2791438.1"/>
    <property type="molecule type" value="Genomic_DNA"/>
</dbReference>
<accession>A0ABU9Y6I3</accession>
<dbReference type="RefSeq" id="WP_343890383.1">
    <property type="nucleotide sequence ID" value="NZ_BAAAEH010000032.1"/>
</dbReference>
<gene>
    <name evidence="1" type="ORF">ABC974_17510</name>
</gene>
<keyword evidence="2" id="KW-1185">Reference proteome</keyword>
<evidence type="ECO:0000313" key="1">
    <source>
        <dbReference type="EMBL" id="MEN2791438.1"/>
    </source>
</evidence>
<dbReference type="Proteomes" id="UP001419910">
    <property type="component" value="Unassembled WGS sequence"/>
</dbReference>
<evidence type="ECO:0000313" key="2">
    <source>
        <dbReference type="Proteomes" id="UP001419910"/>
    </source>
</evidence>
<protein>
    <submittedName>
        <fullName evidence="1">Uncharacterized protein</fullName>
    </submittedName>
</protein>
<name>A0ABU9Y6I3_9SPHN</name>
<proteinExistence type="predicted"/>
<organism evidence="1 2">
    <name type="scientific">Sphingomonas oligophenolica</name>
    <dbReference type="NCBI Taxonomy" id="301154"/>
    <lineage>
        <taxon>Bacteria</taxon>
        <taxon>Pseudomonadati</taxon>
        <taxon>Pseudomonadota</taxon>
        <taxon>Alphaproteobacteria</taxon>
        <taxon>Sphingomonadales</taxon>
        <taxon>Sphingomonadaceae</taxon>
        <taxon>Sphingomonas</taxon>
    </lineage>
</organism>
<comment type="caution">
    <text evidence="1">The sequence shown here is derived from an EMBL/GenBank/DDBJ whole genome shotgun (WGS) entry which is preliminary data.</text>
</comment>
<reference evidence="1 2" key="1">
    <citation type="submission" date="2024-05" db="EMBL/GenBank/DDBJ databases">
        <authorList>
            <person name="Liu Q."/>
            <person name="Xin Y.-H."/>
        </authorList>
    </citation>
    <scope>NUCLEOTIDE SEQUENCE [LARGE SCALE GENOMIC DNA]</scope>
    <source>
        <strain evidence="1 2">CGMCC 1.10181</strain>
    </source>
</reference>
<sequence length="72" mass="7903">MDVLDIPYLLGRARAHRVLGHAANGSEARSIHSQFVRNYQKLLLAIRRARSQVASPESRQATVSIACAATCE</sequence>